<evidence type="ECO:0000313" key="2">
    <source>
        <dbReference type="EMBL" id="MEB8513899.1"/>
    </source>
</evidence>
<dbReference type="Proteomes" id="UP001308776">
    <property type="component" value="Unassembled WGS sequence"/>
</dbReference>
<dbReference type="SUPFAM" id="SSF53720">
    <property type="entry name" value="ALDH-like"/>
    <property type="match status" value="1"/>
</dbReference>
<comment type="caution">
    <text evidence="2">The sequence shown here is derived from an EMBL/GenBank/DDBJ whole genome shotgun (WGS) entry which is preliminary data.</text>
</comment>
<gene>
    <name evidence="2" type="ORF">OW717_07540</name>
</gene>
<evidence type="ECO:0000313" key="3">
    <source>
        <dbReference type="Proteomes" id="UP001308776"/>
    </source>
</evidence>
<dbReference type="InterPro" id="IPR015590">
    <property type="entry name" value="Aldehyde_DH_dom"/>
</dbReference>
<dbReference type="Pfam" id="PF00171">
    <property type="entry name" value="Aldedh"/>
    <property type="match status" value="1"/>
</dbReference>
<organism evidence="2 3">
    <name type="scientific">Acidithiobacillus ferriphilus</name>
    <dbReference type="NCBI Taxonomy" id="1689834"/>
    <lineage>
        <taxon>Bacteria</taxon>
        <taxon>Pseudomonadati</taxon>
        <taxon>Pseudomonadota</taxon>
        <taxon>Acidithiobacillia</taxon>
        <taxon>Acidithiobacillales</taxon>
        <taxon>Acidithiobacillaceae</taxon>
        <taxon>Acidithiobacillus</taxon>
    </lineage>
</organism>
<dbReference type="Gene3D" id="3.40.309.10">
    <property type="entry name" value="Aldehyde Dehydrogenase, Chain A, domain 2"/>
    <property type="match status" value="1"/>
</dbReference>
<keyword evidence="3" id="KW-1185">Reference proteome</keyword>
<feature type="domain" description="Aldehyde dehydrogenase" evidence="1">
    <location>
        <begin position="3"/>
        <end position="43"/>
    </location>
</feature>
<dbReference type="EMBL" id="JAQGFR010000157">
    <property type="protein sequence ID" value="MEB8513899.1"/>
    <property type="molecule type" value="Genomic_DNA"/>
</dbReference>
<evidence type="ECO:0000259" key="1">
    <source>
        <dbReference type="Pfam" id="PF00171"/>
    </source>
</evidence>
<proteinExistence type="predicted"/>
<protein>
    <submittedName>
        <fullName evidence="2">Aldehyde dehydrogenase family protein</fullName>
    </submittedName>
</protein>
<dbReference type="RefSeq" id="WP_231104510.1">
    <property type="nucleotide sequence ID" value="NZ_JAQGFL010000127.1"/>
</dbReference>
<accession>A0ABU6FPC7</accession>
<dbReference type="InterPro" id="IPR016163">
    <property type="entry name" value="Ald_DH_C"/>
</dbReference>
<sequence length="44" mass="4690">MAHYLWTRDLGRAYRVAEATQCGIVGVNDGSPATPQAPFGGNKL</sequence>
<dbReference type="InterPro" id="IPR016161">
    <property type="entry name" value="Ald_DH/histidinol_DH"/>
</dbReference>
<reference evidence="2 3" key="1">
    <citation type="submission" date="2022-11" db="EMBL/GenBank/DDBJ databases">
        <title>Comparative genomics analysis of Acidithiobacillus ferriphilus.</title>
        <authorList>
            <person name="Ma L."/>
        </authorList>
    </citation>
    <scope>NUCLEOTIDE SEQUENCE [LARGE SCALE GENOMIC DNA]</scope>
    <source>
        <strain evidence="2 3">DY15</strain>
    </source>
</reference>
<name>A0ABU6FPC7_9PROT</name>